<proteinExistence type="predicted"/>
<name>A0ABN2PFS9_9ACTN</name>
<dbReference type="EMBL" id="BAAAMJ010000031">
    <property type="protein sequence ID" value="GAA1920679.1"/>
    <property type="molecule type" value="Genomic_DNA"/>
</dbReference>
<comment type="caution">
    <text evidence="1">The sequence shown here is derived from an EMBL/GenBank/DDBJ whole genome shotgun (WGS) entry which is preliminary data.</text>
</comment>
<accession>A0ABN2PFS9</accession>
<evidence type="ECO:0000313" key="2">
    <source>
        <dbReference type="Proteomes" id="UP001501303"/>
    </source>
</evidence>
<dbReference type="Proteomes" id="UP001501303">
    <property type="component" value="Unassembled WGS sequence"/>
</dbReference>
<sequence length="390" mass="41644">MPAFVLLLAADSVPFTVLSADATAGLTKGFASWEASGQTCWEPPDSVIALADDPDAAAEALDPGNTAGGPVRVHQLLDGDHWETCSGPAGADLIGSVLLAATTGRTADAGPGAAPGEPRTLAQARTFHRTVTVLGADDAPGYPREFVPYLARMLASYIVDVSDGLLGYGDETGPALQDDEERGEARAVLSRDDDGSPALRALLWELTADPEAFALLYDALGAYFAHLLERTDAQIVREAPEEWPGHPFGDDHYLLTEGFATLLGLREWHIAAGRIPDGPAFDRQVLTHSTGAHLPFRPTGDEGPGRVSRIADRPAAVPAKQWAVSGALDAGLEPEAAAVWFMSPRDHLGRVLDEWAADRDIPAEYRDHVHRKFTGWYLTELRSIGLPPGR</sequence>
<evidence type="ECO:0000313" key="1">
    <source>
        <dbReference type="EMBL" id="GAA1920679.1"/>
    </source>
</evidence>
<gene>
    <name evidence="1" type="ORF">GCM10009716_31660</name>
</gene>
<organism evidence="1 2">
    <name type="scientific">Streptomyces sodiiphilus</name>
    <dbReference type="NCBI Taxonomy" id="226217"/>
    <lineage>
        <taxon>Bacteria</taxon>
        <taxon>Bacillati</taxon>
        <taxon>Actinomycetota</taxon>
        <taxon>Actinomycetes</taxon>
        <taxon>Kitasatosporales</taxon>
        <taxon>Streptomycetaceae</taxon>
        <taxon>Streptomyces</taxon>
    </lineage>
</organism>
<protein>
    <submittedName>
        <fullName evidence="1">Uncharacterized protein</fullName>
    </submittedName>
</protein>
<keyword evidence="2" id="KW-1185">Reference proteome</keyword>
<reference evidence="2" key="1">
    <citation type="journal article" date="2019" name="Int. J. Syst. Evol. Microbiol.">
        <title>The Global Catalogue of Microorganisms (GCM) 10K type strain sequencing project: providing services to taxonomists for standard genome sequencing and annotation.</title>
        <authorList>
            <consortium name="The Broad Institute Genomics Platform"/>
            <consortium name="The Broad Institute Genome Sequencing Center for Infectious Disease"/>
            <person name="Wu L."/>
            <person name="Ma J."/>
        </authorList>
    </citation>
    <scope>NUCLEOTIDE SEQUENCE [LARGE SCALE GENOMIC DNA]</scope>
    <source>
        <strain evidence="2">JCM 13581</strain>
    </source>
</reference>